<comment type="caution">
    <text evidence="9">The sequence shown here is derived from an EMBL/GenBank/DDBJ whole genome shotgun (WGS) entry which is preliminary data.</text>
</comment>
<dbReference type="AlphaFoldDB" id="A0A0R2LII5"/>
<dbReference type="Proteomes" id="UP000051886">
    <property type="component" value="Unassembled WGS sequence"/>
</dbReference>
<feature type="transmembrane region" description="Helical" evidence="7">
    <location>
        <begin position="43"/>
        <end position="65"/>
    </location>
</feature>
<reference evidence="9 10" key="1">
    <citation type="journal article" date="2015" name="Genome Announc.">
        <title>Expanding the biotechnology potential of lactobacilli through comparative genomics of 213 strains and associated genera.</title>
        <authorList>
            <person name="Sun Z."/>
            <person name="Harris H.M."/>
            <person name="McCann A."/>
            <person name="Guo C."/>
            <person name="Argimon S."/>
            <person name="Zhang W."/>
            <person name="Yang X."/>
            <person name="Jeffery I.B."/>
            <person name="Cooney J.C."/>
            <person name="Kagawa T.F."/>
            <person name="Liu W."/>
            <person name="Song Y."/>
            <person name="Salvetti E."/>
            <person name="Wrobel A."/>
            <person name="Rasinkangas P."/>
            <person name="Parkhill J."/>
            <person name="Rea M.C."/>
            <person name="O'Sullivan O."/>
            <person name="Ritari J."/>
            <person name="Douillard F.P."/>
            <person name="Paul Ross R."/>
            <person name="Yang R."/>
            <person name="Briner A.E."/>
            <person name="Felis G.E."/>
            <person name="de Vos W.M."/>
            <person name="Barrangou R."/>
            <person name="Klaenhammer T.R."/>
            <person name="Caufield P.W."/>
            <person name="Cui Y."/>
            <person name="Zhang H."/>
            <person name="O'Toole P.W."/>
        </authorList>
    </citation>
    <scope>NUCLEOTIDE SEQUENCE [LARGE SCALE GENOMIC DNA]</scope>
    <source>
        <strain evidence="9 10">NBRC 103219</strain>
    </source>
</reference>
<dbReference type="NCBIfam" id="TIGR00711">
    <property type="entry name" value="efflux_EmrB"/>
    <property type="match status" value="1"/>
</dbReference>
<keyword evidence="2" id="KW-0813">Transport</keyword>
<dbReference type="InterPro" id="IPR004638">
    <property type="entry name" value="EmrB-like"/>
</dbReference>
<dbReference type="Pfam" id="PF07690">
    <property type="entry name" value="MFS_1"/>
    <property type="match status" value="1"/>
</dbReference>
<name>A0A0R2LII5_9LACO</name>
<proteinExistence type="predicted"/>
<dbReference type="InterPro" id="IPR036259">
    <property type="entry name" value="MFS_trans_sf"/>
</dbReference>
<protein>
    <submittedName>
        <fullName evidence="9">EmrB QacA subfamily drug resistance transporter</fullName>
    </submittedName>
</protein>
<feature type="transmembrane region" description="Helical" evidence="7">
    <location>
        <begin position="297"/>
        <end position="322"/>
    </location>
</feature>
<feature type="transmembrane region" description="Helical" evidence="7">
    <location>
        <begin position="77"/>
        <end position="98"/>
    </location>
</feature>
<dbReference type="SUPFAM" id="SSF103473">
    <property type="entry name" value="MFS general substrate transporter"/>
    <property type="match status" value="1"/>
</dbReference>
<dbReference type="OrthoDB" id="9816041at2"/>
<dbReference type="InterPro" id="IPR020846">
    <property type="entry name" value="MFS_dom"/>
</dbReference>
<feature type="transmembrane region" description="Helical" evidence="7">
    <location>
        <begin position="140"/>
        <end position="158"/>
    </location>
</feature>
<keyword evidence="4 7" id="KW-0812">Transmembrane</keyword>
<feature type="transmembrane region" description="Helical" evidence="7">
    <location>
        <begin position="463"/>
        <end position="483"/>
    </location>
</feature>
<dbReference type="PANTHER" id="PTHR23501">
    <property type="entry name" value="MAJOR FACILITATOR SUPERFAMILY"/>
    <property type="match status" value="1"/>
</dbReference>
<organism evidence="9 10">
    <name type="scientific">Ligilactobacillus pobuzihii</name>
    <dbReference type="NCBI Taxonomy" id="449659"/>
    <lineage>
        <taxon>Bacteria</taxon>
        <taxon>Bacillati</taxon>
        <taxon>Bacillota</taxon>
        <taxon>Bacilli</taxon>
        <taxon>Lactobacillales</taxon>
        <taxon>Lactobacillaceae</taxon>
        <taxon>Ligilactobacillus</taxon>
    </lineage>
</organism>
<dbReference type="InterPro" id="IPR011701">
    <property type="entry name" value="MFS"/>
</dbReference>
<evidence type="ECO:0000256" key="5">
    <source>
        <dbReference type="ARBA" id="ARBA00022989"/>
    </source>
</evidence>
<keyword evidence="10" id="KW-1185">Reference proteome</keyword>
<keyword evidence="3" id="KW-1003">Cell membrane</keyword>
<feature type="transmembrane region" description="Helical" evidence="7">
    <location>
        <begin position="110"/>
        <end position="128"/>
    </location>
</feature>
<feature type="transmembrane region" description="Helical" evidence="7">
    <location>
        <begin position="225"/>
        <end position="243"/>
    </location>
</feature>
<evidence type="ECO:0000256" key="6">
    <source>
        <dbReference type="ARBA" id="ARBA00023136"/>
    </source>
</evidence>
<dbReference type="PROSITE" id="PS50850">
    <property type="entry name" value="MFS"/>
    <property type="match status" value="1"/>
</dbReference>
<evidence type="ECO:0000256" key="4">
    <source>
        <dbReference type="ARBA" id="ARBA00022692"/>
    </source>
</evidence>
<feature type="domain" description="Major facilitator superfamily (MFS) profile" evidence="8">
    <location>
        <begin position="12"/>
        <end position="489"/>
    </location>
</feature>
<dbReference type="PRINTS" id="PR01036">
    <property type="entry name" value="TCRTETB"/>
</dbReference>
<dbReference type="EMBL" id="JQCN01000029">
    <property type="protein sequence ID" value="KRN99685.1"/>
    <property type="molecule type" value="Genomic_DNA"/>
</dbReference>
<feature type="transmembrane region" description="Helical" evidence="7">
    <location>
        <begin position="396"/>
        <end position="414"/>
    </location>
</feature>
<dbReference type="RefSeq" id="WP_017867078.1">
    <property type="nucleotide sequence ID" value="NZ_BJYB01000045.1"/>
</dbReference>
<dbReference type="PATRIC" id="fig|449659.4.peg.1474"/>
<dbReference type="GO" id="GO:0005886">
    <property type="term" value="C:plasma membrane"/>
    <property type="evidence" value="ECO:0007669"/>
    <property type="project" value="UniProtKB-SubCell"/>
</dbReference>
<feature type="transmembrane region" description="Helical" evidence="7">
    <location>
        <begin position="354"/>
        <end position="375"/>
    </location>
</feature>
<feature type="transmembrane region" description="Helical" evidence="7">
    <location>
        <begin position="264"/>
        <end position="285"/>
    </location>
</feature>
<dbReference type="GO" id="GO:0022857">
    <property type="term" value="F:transmembrane transporter activity"/>
    <property type="evidence" value="ECO:0007669"/>
    <property type="project" value="InterPro"/>
</dbReference>
<dbReference type="Gene3D" id="1.20.1720.10">
    <property type="entry name" value="Multidrug resistance protein D"/>
    <property type="match status" value="1"/>
</dbReference>
<evidence type="ECO:0000259" key="8">
    <source>
        <dbReference type="PROSITE" id="PS50850"/>
    </source>
</evidence>
<accession>A0A0R2LII5</accession>
<evidence type="ECO:0000256" key="2">
    <source>
        <dbReference type="ARBA" id="ARBA00022448"/>
    </source>
</evidence>
<evidence type="ECO:0000313" key="9">
    <source>
        <dbReference type="EMBL" id="KRN99685.1"/>
    </source>
</evidence>
<dbReference type="PANTHER" id="PTHR23501:SF191">
    <property type="entry name" value="VACUOLAR BASIC AMINO ACID TRANSPORTER 4"/>
    <property type="match status" value="1"/>
</dbReference>
<keyword evidence="6 7" id="KW-0472">Membrane</keyword>
<feature type="transmembrane region" description="Helical" evidence="7">
    <location>
        <begin position="329"/>
        <end position="348"/>
    </location>
</feature>
<feature type="transmembrane region" description="Helical" evidence="7">
    <location>
        <begin position="164"/>
        <end position="184"/>
    </location>
</feature>
<dbReference type="CDD" id="cd17502">
    <property type="entry name" value="MFS_Azr1_MDR_like"/>
    <property type="match status" value="1"/>
</dbReference>
<evidence type="ECO:0000256" key="3">
    <source>
        <dbReference type="ARBA" id="ARBA00022475"/>
    </source>
</evidence>
<evidence type="ECO:0000256" key="1">
    <source>
        <dbReference type="ARBA" id="ARBA00004651"/>
    </source>
</evidence>
<keyword evidence="5 7" id="KW-1133">Transmembrane helix</keyword>
<evidence type="ECO:0000313" key="10">
    <source>
        <dbReference type="Proteomes" id="UP000051886"/>
    </source>
</evidence>
<comment type="subcellular location">
    <subcellularLocation>
        <location evidence="1">Cell membrane</location>
        <topology evidence="1">Multi-pass membrane protein</topology>
    </subcellularLocation>
</comment>
<gene>
    <name evidence="9" type="ORF">IV66_GL001453</name>
</gene>
<feature type="transmembrane region" description="Helical" evidence="7">
    <location>
        <begin position="196"/>
        <end position="213"/>
    </location>
</feature>
<sequence>MNSNKKTNKGIVTFALFIATFLSAVEGTIVSTAMPTIVGDLKGISIMNWVFSIYLLTTTLSTPVYGKLVDEIGRKPVFITGLLIFLVGSMLSGLSASMPQLICWRAVQGIGAGAILPISNTIIADIYPPDKRAQIMGLNNSAWGIASVAAPLLGGLIVDHLNWKWIFFINVPIGLISILLIWFNLREDKHYAHGKLDVWGIVWLSLTIGGILYGVEILNQNHIDVTAAIIVFAAAIIGLLLFIRQEKRASDPIILLDLFKKRTFVIQNFAVSMMSIFLIAFDVYVPSWTQGLLGLPATIAGFATTPSSILWIFGSFVAGILLSKMTPRNILMLSMGLLVVSGSVFMFLPADTPFYAFLLIGIFMGTGFGITVTSSTIISQSIVDPKDVGMATSFNTLVRTLSQSISISAFGIVMNHSLMHGINAHPEAHLTVNMFNKMINPHTVDQLPDKLIPVMHSIYHNGLHNIFTIAVGCMALAFIFNLLKQKDYQIDNQ</sequence>
<evidence type="ECO:0000256" key="7">
    <source>
        <dbReference type="SAM" id="Phobius"/>
    </source>
</evidence>
<dbReference type="FunFam" id="1.20.1720.10:FF:000004">
    <property type="entry name" value="EmrB/QacA family drug resistance transporter"/>
    <property type="match status" value="1"/>
</dbReference>
<dbReference type="Gene3D" id="1.20.1250.20">
    <property type="entry name" value="MFS general substrate transporter like domains"/>
    <property type="match status" value="1"/>
</dbReference>